<evidence type="ECO:0000256" key="6">
    <source>
        <dbReference type="ARBA" id="ARBA00022833"/>
    </source>
</evidence>
<evidence type="ECO:0000256" key="2">
    <source>
        <dbReference type="ARBA" id="ARBA00012832"/>
    </source>
</evidence>
<keyword evidence="15" id="KW-1185">Reference proteome</keyword>
<dbReference type="Gene3D" id="3.40.50.620">
    <property type="entry name" value="HUPs"/>
    <property type="match status" value="2"/>
</dbReference>
<dbReference type="Gene3D" id="1.20.120.1910">
    <property type="entry name" value="Cysteine-tRNA ligase, C-terminal anti-codon recognition domain"/>
    <property type="match status" value="1"/>
</dbReference>
<dbReference type="SUPFAM" id="SSF47323">
    <property type="entry name" value="Anticodon-binding domain of a subclass of class I aminoacyl-tRNA synthetases"/>
    <property type="match status" value="1"/>
</dbReference>
<keyword evidence="7" id="KW-0067">ATP-binding</keyword>
<feature type="domain" description="tRNA synthetases class I catalytic" evidence="13">
    <location>
        <begin position="65"/>
        <end position="486"/>
    </location>
</feature>
<proteinExistence type="inferred from homology"/>
<dbReference type="HAMAP" id="MF_00041">
    <property type="entry name" value="Cys_tRNA_synth"/>
    <property type="match status" value="1"/>
</dbReference>
<evidence type="ECO:0000313" key="14">
    <source>
        <dbReference type="EMBL" id="CAK7899652.1"/>
    </source>
</evidence>
<dbReference type="EC" id="6.1.1.16" evidence="2"/>
<dbReference type="PANTHER" id="PTHR10890:SF3">
    <property type="entry name" value="CYSTEINE--TRNA LIGASE, CYTOPLASMIC"/>
    <property type="match status" value="1"/>
</dbReference>
<keyword evidence="4" id="KW-0479">Metal-binding</keyword>
<evidence type="ECO:0000256" key="7">
    <source>
        <dbReference type="ARBA" id="ARBA00022840"/>
    </source>
</evidence>
<keyword evidence="6" id="KW-0862">Zinc</keyword>
<reference evidence="14 15" key="1">
    <citation type="submission" date="2024-01" db="EMBL/GenBank/DDBJ databases">
        <authorList>
            <consortium name="Genoscope - CEA"/>
            <person name="William W."/>
        </authorList>
    </citation>
    <scope>NUCLEOTIDE SEQUENCE [LARGE SCALE GENOMIC DNA]</scope>
    <source>
        <strain evidence="14 15">29B2s-10</strain>
    </source>
</reference>
<dbReference type="EMBL" id="OZ004255">
    <property type="protein sequence ID" value="CAK7899652.1"/>
    <property type="molecule type" value="Genomic_DNA"/>
</dbReference>
<evidence type="ECO:0000256" key="11">
    <source>
        <dbReference type="SAM" id="Coils"/>
    </source>
</evidence>
<evidence type="ECO:0000256" key="12">
    <source>
        <dbReference type="SAM" id="MobiDB-lite"/>
    </source>
</evidence>
<sequence length="788" mass="89499">MYRALFKSPIASKRMSTSSAAAVSAATPVSAKKPTTVQPQWYPQEASESPVLKVYNSLTRTKTEFVPIVPNHITWYSCGPTVYTHSHMGHARNYVSTDINRRLLQDYFGYNVKFIQNVTDIDDKIIIAARHQHLYEQEVTTKFKSVDAELLKLAEDALVEYVNKNLPQFTGKDIKQEFGNWTKTVNVQEQAVTIPKFPMYVKAANDAHSAITTPNIPLEEFFTKVQDVTMPFLDKTLGSGINDPSIFRKLPSFWENNFNEDMAKLNVLPSSITTRVSEYIPDIITYVEKIIANGYAYATNDGSVYFDTAKFENSSNHDYAKLQPWNKGDMSLINDGEGSLTTGQETKKNAADFALWKTSKPGEPEWTSPWGQGRPGWHIECSVMASDTAGECMDIHSGGVDLCFPHHDNELAQSEAYYDNKQWVNYFLHNGHLHIQGQKMSKSLKNFITIQEALDSYSPRQLRLVFAMNAWEKTIDFKDSFIKEVKALESTFSKFFTTVRALNNDNKHSISEGEYISKRLGPVEKQLYDDLATAQTDVHAAFCDNLSTYQALRSMQELVSKSNNYIQATSTSNQNELRIEPLLEVVRWISKILNILGFEVRSDNLGWSDSSSSSSNQGGASTEDIAMPYVKALSQFRDSVRNLAINKEDYSKILAATDLLRSDLIKLGISLDDRPNNLPALVKFLNPQEQEELINQQAEKEKLALEKQKKKEQAALANAQKEKERLEKMKINPVDMFKDSSLYSEWDEEGLPLKDIKGEEVSKSMRKKLTKQQQQQQKQYQEYLKSIE</sequence>
<evidence type="ECO:0000259" key="13">
    <source>
        <dbReference type="Pfam" id="PF01406"/>
    </source>
</evidence>
<evidence type="ECO:0000256" key="5">
    <source>
        <dbReference type="ARBA" id="ARBA00022741"/>
    </source>
</evidence>
<keyword evidence="9" id="KW-0030">Aminoacyl-tRNA synthetase</keyword>
<dbReference type="PANTHER" id="PTHR10890">
    <property type="entry name" value="CYSTEINYL-TRNA SYNTHETASE"/>
    <property type="match status" value="1"/>
</dbReference>
<dbReference type="InterPro" id="IPR014729">
    <property type="entry name" value="Rossmann-like_a/b/a_fold"/>
</dbReference>
<dbReference type="Pfam" id="PF01406">
    <property type="entry name" value="tRNA-synt_1e"/>
    <property type="match status" value="1"/>
</dbReference>
<dbReference type="Proteomes" id="UP001497600">
    <property type="component" value="Chromosome C"/>
</dbReference>
<organism evidence="14 15">
    <name type="scientific">[Candida] anglica</name>
    <dbReference type="NCBI Taxonomy" id="148631"/>
    <lineage>
        <taxon>Eukaryota</taxon>
        <taxon>Fungi</taxon>
        <taxon>Dikarya</taxon>
        <taxon>Ascomycota</taxon>
        <taxon>Saccharomycotina</taxon>
        <taxon>Pichiomycetes</taxon>
        <taxon>Debaryomycetaceae</taxon>
        <taxon>Kurtzmaniella</taxon>
    </lineage>
</organism>
<keyword evidence="8" id="KW-0648">Protein biosynthesis</keyword>
<dbReference type="PRINTS" id="PR00983">
    <property type="entry name" value="TRNASYNTHCYS"/>
</dbReference>
<evidence type="ECO:0000256" key="8">
    <source>
        <dbReference type="ARBA" id="ARBA00022917"/>
    </source>
</evidence>
<feature type="compositionally biased region" description="Low complexity" evidence="12">
    <location>
        <begin position="771"/>
        <end position="788"/>
    </location>
</feature>
<keyword evidence="5" id="KW-0547">Nucleotide-binding</keyword>
<dbReference type="InterPro" id="IPR009080">
    <property type="entry name" value="tRNAsynth_Ia_anticodon-bd"/>
</dbReference>
<keyword evidence="3" id="KW-0436">Ligase</keyword>
<feature type="region of interest" description="Disordered" evidence="12">
    <location>
        <begin position="767"/>
        <end position="788"/>
    </location>
</feature>
<evidence type="ECO:0000256" key="9">
    <source>
        <dbReference type="ARBA" id="ARBA00023146"/>
    </source>
</evidence>
<dbReference type="NCBIfam" id="TIGR00435">
    <property type="entry name" value="cysS"/>
    <property type="match status" value="1"/>
</dbReference>
<gene>
    <name evidence="14" type="ORF">CAAN4_C03664</name>
</gene>
<name>A0ABP0E8S7_9ASCO</name>
<evidence type="ECO:0000256" key="4">
    <source>
        <dbReference type="ARBA" id="ARBA00022723"/>
    </source>
</evidence>
<protein>
    <recommendedName>
        <fullName evidence="2">cysteine--tRNA ligase</fullName>
        <ecNumber evidence="2">6.1.1.16</ecNumber>
    </recommendedName>
    <alternativeName>
        <fullName evidence="10">Cysteinyl-tRNA synthetase</fullName>
    </alternativeName>
</protein>
<dbReference type="SUPFAM" id="SSF52374">
    <property type="entry name" value="Nucleotidylyl transferase"/>
    <property type="match status" value="1"/>
</dbReference>
<comment type="cofactor">
    <cofactor evidence="1">
        <name>Zn(2+)</name>
        <dbReference type="ChEBI" id="CHEBI:29105"/>
    </cofactor>
</comment>
<dbReference type="CDD" id="cd00672">
    <property type="entry name" value="CysRS_core"/>
    <property type="match status" value="1"/>
</dbReference>
<dbReference type="InterPro" id="IPR024909">
    <property type="entry name" value="Cys-tRNA/MSH_ligase"/>
</dbReference>
<evidence type="ECO:0000256" key="1">
    <source>
        <dbReference type="ARBA" id="ARBA00001947"/>
    </source>
</evidence>
<evidence type="ECO:0000313" key="15">
    <source>
        <dbReference type="Proteomes" id="UP001497600"/>
    </source>
</evidence>
<dbReference type="InterPro" id="IPR015803">
    <property type="entry name" value="Cys-tRNA-ligase"/>
</dbReference>
<dbReference type="InterPro" id="IPR032678">
    <property type="entry name" value="tRNA-synt_1_cat_dom"/>
</dbReference>
<feature type="coiled-coil region" evidence="11">
    <location>
        <begin position="686"/>
        <end position="732"/>
    </location>
</feature>
<evidence type="ECO:0000256" key="3">
    <source>
        <dbReference type="ARBA" id="ARBA00022598"/>
    </source>
</evidence>
<accession>A0ABP0E8S7</accession>
<evidence type="ECO:0000256" key="10">
    <source>
        <dbReference type="ARBA" id="ARBA00031499"/>
    </source>
</evidence>
<keyword evidence="11" id="KW-0175">Coiled coil</keyword>